<name>A0A917M8Q5_9BACT</name>
<proteinExistence type="predicted"/>
<evidence type="ECO:0000313" key="1">
    <source>
        <dbReference type="EMBL" id="GGG86342.1"/>
    </source>
</evidence>
<dbReference type="EMBL" id="BMGT01000004">
    <property type="protein sequence ID" value="GGG86342.1"/>
    <property type="molecule type" value="Genomic_DNA"/>
</dbReference>
<keyword evidence="2" id="KW-1185">Reference proteome</keyword>
<accession>A0A917M8Q5</accession>
<reference evidence="1" key="2">
    <citation type="submission" date="2020-09" db="EMBL/GenBank/DDBJ databases">
        <authorList>
            <person name="Sun Q."/>
            <person name="Zhou Y."/>
        </authorList>
    </citation>
    <scope>NUCLEOTIDE SEQUENCE</scope>
    <source>
        <strain evidence="1">CGMCC 1.12997</strain>
    </source>
</reference>
<gene>
    <name evidence="1" type="ORF">GCM10011585_32820</name>
</gene>
<organism evidence="1 2">
    <name type="scientific">Edaphobacter dinghuensis</name>
    <dbReference type="NCBI Taxonomy" id="1560005"/>
    <lineage>
        <taxon>Bacteria</taxon>
        <taxon>Pseudomonadati</taxon>
        <taxon>Acidobacteriota</taxon>
        <taxon>Terriglobia</taxon>
        <taxon>Terriglobales</taxon>
        <taxon>Acidobacteriaceae</taxon>
        <taxon>Edaphobacter</taxon>
    </lineage>
</organism>
<evidence type="ECO:0000313" key="2">
    <source>
        <dbReference type="Proteomes" id="UP000647241"/>
    </source>
</evidence>
<dbReference type="AlphaFoldDB" id="A0A917M8Q5"/>
<comment type="caution">
    <text evidence="1">The sequence shown here is derived from an EMBL/GenBank/DDBJ whole genome shotgun (WGS) entry which is preliminary data.</text>
</comment>
<protein>
    <submittedName>
        <fullName evidence="1">Uncharacterized protein</fullName>
    </submittedName>
</protein>
<sequence length="63" mass="7225">MPSLLDLQSKNVTYFSLCQDIHADRSDVAKIIQALNVHTYFLSLADGNHNNVNRMRNVERYSS</sequence>
<reference evidence="1" key="1">
    <citation type="journal article" date="2014" name="Int. J. Syst. Evol. Microbiol.">
        <title>Complete genome sequence of Corynebacterium casei LMG S-19264T (=DSM 44701T), isolated from a smear-ripened cheese.</title>
        <authorList>
            <consortium name="US DOE Joint Genome Institute (JGI-PGF)"/>
            <person name="Walter F."/>
            <person name="Albersmeier A."/>
            <person name="Kalinowski J."/>
            <person name="Ruckert C."/>
        </authorList>
    </citation>
    <scope>NUCLEOTIDE SEQUENCE</scope>
    <source>
        <strain evidence="1">CGMCC 1.12997</strain>
    </source>
</reference>
<dbReference type="Proteomes" id="UP000647241">
    <property type="component" value="Unassembled WGS sequence"/>
</dbReference>